<accession>A0ABU3WCJ4</accession>
<protein>
    <submittedName>
        <fullName evidence="1">DUF2971 domain-containing protein</fullName>
    </submittedName>
</protein>
<reference evidence="1 2" key="1">
    <citation type="submission" date="2023-06" db="EMBL/GenBank/DDBJ databases">
        <title>Genomic Analysis of Acinetobacter Strains Recovered from South Australian Aquatic Samples provides Insights into the Circulation of Antibiotic Resistance determinants in the Environment.</title>
        <authorList>
            <person name="Tobin L."/>
            <person name="Jarocki V.M."/>
            <person name="Kenyon J."/>
            <person name="Drigo B."/>
            <person name="Donner E."/>
            <person name="Djordjevic S.P."/>
            <person name="Hamidian M."/>
        </authorList>
    </citation>
    <scope>NUCLEOTIDE SEQUENCE [LARGE SCALE GENOMIC DNA]</scope>
    <source>
        <strain evidence="1 2">SAAc652</strain>
    </source>
</reference>
<comment type="caution">
    <text evidence="1">The sequence shown here is derived from an EMBL/GenBank/DDBJ whole genome shotgun (WGS) entry which is preliminary data.</text>
</comment>
<dbReference type="Proteomes" id="UP001278188">
    <property type="component" value="Unassembled WGS sequence"/>
</dbReference>
<dbReference type="RefSeq" id="WP_317082008.1">
    <property type="nucleotide sequence ID" value="NZ_JASVDY010000001.1"/>
</dbReference>
<evidence type="ECO:0000313" key="2">
    <source>
        <dbReference type="Proteomes" id="UP001278188"/>
    </source>
</evidence>
<evidence type="ECO:0000313" key="1">
    <source>
        <dbReference type="EMBL" id="MDV2468115.1"/>
    </source>
</evidence>
<gene>
    <name evidence="1" type="ORF">QR674_03865</name>
</gene>
<organism evidence="1 2">
    <name type="scientific">Acinetobacter chinensis</name>
    <dbReference type="NCBI Taxonomy" id="2004650"/>
    <lineage>
        <taxon>Bacteria</taxon>
        <taxon>Pseudomonadati</taxon>
        <taxon>Pseudomonadota</taxon>
        <taxon>Gammaproteobacteria</taxon>
        <taxon>Moraxellales</taxon>
        <taxon>Moraxellaceae</taxon>
        <taxon>Acinetobacter</taxon>
    </lineage>
</organism>
<dbReference type="EMBL" id="JASVDY010000001">
    <property type="protein sequence ID" value="MDV2468115.1"/>
    <property type="molecule type" value="Genomic_DNA"/>
</dbReference>
<keyword evidence="2" id="KW-1185">Reference proteome</keyword>
<proteinExistence type="predicted"/>
<sequence>MLDKNFNKNLDILICDFFLKKEKLKFYKSDSIAFLDSSSSSLIENYILFLSKIFIKEMLYVSFNSKFERKVAHYTNVDVGMLLIREETKFRLSCTTTMNDPQEGKQLYKFLNNILSTDREVVNSKYYLSCFTFNHNSLNQFRLYGRTNLIECSGISLVFNKKFFFNNENLRAERLYRCIYIDPNSGYIQLACRDKFTFIQEEEGYNNNVEAKWFRYERMIEYKSIYLRNLLTLIRHISSQYQVVEAQLNFIMGETKYLFKNFCFKDEQECRIIKKSSIKDSKDSSCISSYLVYDGDFFNSLSNLYVGEAAYKLTSYIYKIILNQPKFSVTPKIKISEHPYRAIEYLESINGVEFT</sequence>
<name>A0ABU3WCJ4_9GAMM</name>